<evidence type="ECO:0000313" key="3">
    <source>
        <dbReference type="Proteomes" id="UP000179807"/>
    </source>
</evidence>
<protein>
    <submittedName>
        <fullName evidence="2">Uncharacterized protein</fullName>
    </submittedName>
</protein>
<feature type="compositionally biased region" description="Basic and acidic residues" evidence="1">
    <location>
        <begin position="458"/>
        <end position="469"/>
    </location>
</feature>
<feature type="compositionally biased region" description="Basic and acidic residues" evidence="1">
    <location>
        <begin position="433"/>
        <end position="447"/>
    </location>
</feature>
<evidence type="ECO:0000313" key="2">
    <source>
        <dbReference type="EMBL" id="OHT11537.1"/>
    </source>
</evidence>
<feature type="region of interest" description="Disordered" evidence="1">
    <location>
        <begin position="119"/>
        <end position="142"/>
    </location>
</feature>
<feature type="compositionally biased region" description="Basic and acidic residues" evidence="1">
    <location>
        <begin position="1399"/>
        <end position="1425"/>
    </location>
</feature>
<feature type="compositionally biased region" description="Basic residues" evidence="1">
    <location>
        <begin position="284"/>
        <end position="293"/>
    </location>
</feature>
<feature type="compositionally biased region" description="Low complexity" evidence="1">
    <location>
        <begin position="122"/>
        <end position="133"/>
    </location>
</feature>
<keyword evidence="3" id="KW-1185">Reference proteome</keyword>
<organism evidence="2 3">
    <name type="scientific">Tritrichomonas foetus</name>
    <dbReference type="NCBI Taxonomy" id="1144522"/>
    <lineage>
        <taxon>Eukaryota</taxon>
        <taxon>Metamonada</taxon>
        <taxon>Parabasalia</taxon>
        <taxon>Tritrichomonadida</taxon>
        <taxon>Tritrichomonadidae</taxon>
        <taxon>Tritrichomonas</taxon>
    </lineage>
</organism>
<comment type="caution">
    <text evidence="2">The sequence shown here is derived from an EMBL/GenBank/DDBJ whole genome shotgun (WGS) entry which is preliminary data.</text>
</comment>
<feature type="region of interest" description="Disordered" evidence="1">
    <location>
        <begin position="428"/>
        <end position="491"/>
    </location>
</feature>
<accession>A0A1J4KJR5</accession>
<proteinExistence type="predicted"/>
<feature type="compositionally biased region" description="Low complexity" evidence="1">
    <location>
        <begin position="1372"/>
        <end position="1383"/>
    </location>
</feature>
<feature type="region of interest" description="Disordered" evidence="1">
    <location>
        <begin position="1368"/>
        <end position="1513"/>
    </location>
</feature>
<feature type="region of interest" description="Disordered" evidence="1">
    <location>
        <begin position="514"/>
        <end position="545"/>
    </location>
</feature>
<feature type="region of interest" description="Disordered" evidence="1">
    <location>
        <begin position="57"/>
        <end position="82"/>
    </location>
</feature>
<evidence type="ECO:0000256" key="1">
    <source>
        <dbReference type="SAM" id="MobiDB-lite"/>
    </source>
</evidence>
<feature type="compositionally biased region" description="Basic residues" evidence="1">
    <location>
        <begin position="520"/>
        <end position="533"/>
    </location>
</feature>
<feature type="compositionally biased region" description="Basic and acidic residues" evidence="1">
    <location>
        <begin position="1446"/>
        <end position="1486"/>
    </location>
</feature>
<feature type="compositionally biased region" description="Polar residues" evidence="1">
    <location>
        <begin position="448"/>
        <end position="457"/>
    </location>
</feature>
<gene>
    <name evidence="2" type="ORF">TRFO_18987</name>
</gene>
<feature type="compositionally biased region" description="Polar residues" evidence="1">
    <location>
        <begin position="159"/>
        <end position="173"/>
    </location>
</feature>
<dbReference type="Proteomes" id="UP000179807">
    <property type="component" value="Unassembled WGS sequence"/>
</dbReference>
<feature type="region of interest" description="Disordered" evidence="1">
    <location>
        <begin position="1215"/>
        <end position="1253"/>
    </location>
</feature>
<feature type="compositionally biased region" description="Basic residues" evidence="1">
    <location>
        <begin position="1277"/>
        <end position="1293"/>
    </location>
</feature>
<feature type="compositionally biased region" description="Acidic residues" evidence="1">
    <location>
        <begin position="64"/>
        <end position="78"/>
    </location>
</feature>
<feature type="compositionally biased region" description="Polar residues" evidence="1">
    <location>
        <begin position="1689"/>
        <end position="1701"/>
    </location>
</feature>
<feature type="region of interest" description="Disordered" evidence="1">
    <location>
        <begin position="154"/>
        <end position="177"/>
    </location>
</feature>
<feature type="region of interest" description="Disordered" evidence="1">
    <location>
        <begin position="1276"/>
        <end position="1302"/>
    </location>
</feature>
<reference evidence="2" key="1">
    <citation type="submission" date="2016-10" db="EMBL/GenBank/DDBJ databases">
        <authorList>
            <person name="Benchimol M."/>
            <person name="Almeida L.G."/>
            <person name="Vasconcelos A.T."/>
            <person name="Perreira-Neves A."/>
            <person name="Rosa I.A."/>
            <person name="Tasca T."/>
            <person name="Bogo M.R."/>
            <person name="de Souza W."/>
        </authorList>
    </citation>
    <scope>NUCLEOTIDE SEQUENCE [LARGE SCALE GENOMIC DNA]</scope>
    <source>
        <strain evidence="2">K</strain>
    </source>
</reference>
<feature type="compositionally biased region" description="Polar residues" evidence="1">
    <location>
        <begin position="1426"/>
        <end position="1445"/>
    </location>
</feature>
<dbReference type="GeneID" id="94835204"/>
<feature type="region of interest" description="Disordered" evidence="1">
    <location>
        <begin position="1675"/>
        <end position="1701"/>
    </location>
</feature>
<dbReference type="EMBL" id="MLAK01000585">
    <property type="protein sequence ID" value="OHT11537.1"/>
    <property type="molecule type" value="Genomic_DNA"/>
</dbReference>
<feature type="compositionally biased region" description="Low complexity" evidence="1">
    <location>
        <begin position="1498"/>
        <end position="1511"/>
    </location>
</feature>
<dbReference type="RefSeq" id="XP_068364673.1">
    <property type="nucleotide sequence ID" value="XM_068500500.1"/>
</dbReference>
<name>A0A1J4KJR5_9EUKA</name>
<dbReference type="VEuPathDB" id="TrichDB:TRFO_18987"/>
<feature type="region of interest" description="Disordered" evidence="1">
    <location>
        <begin position="277"/>
        <end position="299"/>
    </location>
</feature>
<sequence length="1701" mass="199842">MKKKVKNTLPTISPIFGKTQANDVVFQDPLYETLTIPDGEFEIPSFHYDVMYHQHQNTERGESEYDEEEEYYSDETEPEMSSRPQKMKYFGRFISEKKSQKRFHQEYLNLVNDARNKRVKVPKVTSKKTSPTKNPIYPTPYMQRDIKTNNRNLRKNRKQSPTILHNTPWTQKNPHTKPYGHPYNLPHLSAKVSPKKKLNSRVKNLNSTCPPLDLTRIVEEGYVDDEVVEETNDGVVKYDDDPINKLLDPEINSDSSYSFSSFDTVKMVTDPDDSLGSKIPVKTHYPHRSKHHEKHSDSSEYEYVSDVNEPIQYNVLGDKLPRKKIRQKIQNKKTHGISSPEFIDGNNRIRFTNINLGLIPKSKLPNNINNIFGESQAKGVFKMANLQKNDINDRRRKQMPNNLLLDKKESLRNITRELIQNSIEYISDPNDTTIDKHSTKQELKETSKQINDNTNISSRKESSTRKDNSTRNSSRNKNSTRKENSLTIYHHHSSEYSSYSYEYVSDENEEVKYDENGGKLSRKQVKVKTHGHNNYKDDDSLKLDSNGVNNDPDNFYIHNFNNSEYTDVYISDPEVPITYDENGYKIPRPLIKKRIKRDELKRLKLYEYISDPTEEIKYDSKGNPLPRSKIKVITPNNGMKFDYTCISDPNEPIQYDENGEKLPRSKIFVRVPKVPIKRPKIENKSSDQVFTHELGKMSLLLDSDYSYEYLSDENEQIQYDEHGNKIPRSKIRCRKSKDDDSYEYISDKNELVQYDSKGNKIPRTQIKVKKNKNTNDYENDNENNYNNEYEYEYVSDENEAIQYDSEGNELPRSKNKVKMLIKKNLPQKNKFHDSADYQLSYNSNDYNTDSTIHYDENGNKISHYGNTHRSSDESAFYYEYISDENEEIKYDENGNRLPRTKIKIRRRANDYYYSYEYESDSNESIKYDEAGNKIQRTQIKKQIKKSIKNGNYTPKYHYEYISDENESIKYDDNGNRLPRTKIKFKVYDNSSGTNTENEYEYDYYTNDNGDNIDNHNSNSQKSDFDCHGNKKLEKNGDGPKFVCEYVSDENEEIKFDENGKPISRSKIKVLNTYEYVSDSNEPIKFDVKGNKIPRKKVRKNVKTTKIDSDHSYEYVSDENEPITYDSKGNKLPRAQVKVRKNQDLKFDIYISDSDESIKYDKNGEKIQRKQIKRKFMRDSKTGVLYMFKSDQDEPVIFDTSNHQLPRNLIKHQAKYEYPVENKAKKKSITRNKETPKQSDQNTNQKDSDCKKLNKKNNVNEFEYEYISDENEPIKYTKNGKRIPRTQIKRRVQKQKNQNIGDDSDFYTYEYISDSNEKVKYDKKGNKLHRTQIKRRVRKRIDDENDAEFDSEETIKYDKNGKIVRKSSANLQKTLNTKSKSSLSKIEKTENDQTNKNSSTKKDQKQNELNKADNSSKDIVKDDEKSNNQSKNHIASTRNKENSQLITKEKKESKNQEKVMNQEKATKNRNENKEKVDHRTKDEDNSDIKVNQKNRKNQNQKSKSNQITKKTQIANKISKDNIETENDYDYYSGNDQNHKKNYRKTKIKDNNQAERRRSEFCNYNSDDDYNSYNTEEFIDFDESYMRTNPRKLASIPPSKRLSSRGIQNDEHETSATMINTRRSMIYPPLRERERLPGSPPENDAFLDFDPGDGIFYAFHGLSKLSHMNTIVKKMNSPVKKSSPLKDKSHSYVNSRGNQVRFT</sequence>